<dbReference type="InterPro" id="IPR042120">
    <property type="entry name" value="MutL_C_dimsub"/>
</dbReference>
<dbReference type="SUPFAM" id="SSF54211">
    <property type="entry name" value="Ribosomal protein S5 domain 2-like"/>
    <property type="match status" value="1"/>
</dbReference>
<dbReference type="Gene3D" id="3.30.1540.20">
    <property type="entry name" value="MutL, C-terminal domain, dimerisation subdomain"/>
    <property type="match status" value="1"/>
</dbReference>
<dbReference type="InterPro" id="IPR014790">
    <property type="entry name" value="MutL_C"/>
</dbReference>
<dbReference type="PANTHER" id="PTHR10073:SF12">
    <property type="entry name" value="DNA MISMATCH REPAIR PROTEIN MLH1"/>
    <property type="match status" value="1"/>
</dbReference>
<dbReference type="EMBL" id="BNJJ01000006">
    <property type="protein sequence ID" value="GHO84658.1"/>
    <property type="molecule type" value="Genomic_DNA"/>
</dbReference>
<evidence type="ECO:0000256" key="1">
    <source>
        <dbReference type="ARBA" id="ARBA00006082"/>
    </source>
</evidence>
<evidence type="ECO:0000256" key="3">
    <source>
        <dbReference type="ARBA" id="ARBA00023204"/>
    </source>
</evidence>
<dbReference type="PROSITE" id="PS00058">
    <property type="entry name" value="DNA_MISMATCH_REPAIR_1"/>
    <property type="match status" value="1"/>
</dbReference>
<feature type="domain" description="DNA mismatch repair protein S5" evidence="6">
    <location>
        <begin position="232"/>
        <end position="351"/>
    </location>
</feature>
<evidence type="ECO:0000313" key="8">
    <source>
        <dbReference type="Proteomes" id="UP000635565"/>
    </source>
</evidence>
<dbReference type="InterPro" id="IPR038973">
    <property type="entry name" value="MutL/Mlh/Pms-like"/>
</dbReference>
<dbReference type="HAMAP" id="MF_00149">
    <property type="entry name" value="DNA_mis_repair"/>
    <property type="match status" value="1"/>
</dbReference>
<dbReference type="SUPFAM" id="SSF55874">
    <property type="entry name" value="ATPase domain of HSP90 chaperone/DNA topoisomerase II/histidine kinase"/>
    <property type="match status" value="1"/>
</dbReference>
<dbReference type="InterPro" id="IPR002099">
    <property type="entry name" value="MutL/Mlh/PMS"/>
</dbReference>
<dbReference type="InterPro" id="IPR020667">
    <property type="entry name" value="DNA_mismatch_repair_MutL"/>
</dbReference>
<evidence type="ECO:0000259" key="6">
    <source>
        <dbReference type="SMART" id="SM01340"/>
    </source>
</evidence>
<dbReference type="PANTHER" id="PTHR10073">
    <property type="entry name" value="DNA MISMATCH REPAIR PROTEIN MLH, PMS, MUTL"/>
    <property type="match status" value="1"/>
</dbReference>
<gene>
    <name evidence="7" type="primary">mutL_1</name>
    <name evidence="4" type="synonym">mutL</name>
    <name evidence="7" type="ORF">KSZ_26640</name>
</gene>
<feature type="domain" description="MutL C-terminal dimerisation" evidence="5">
    <location>
        <begin position="408"/>
        <end position="552"/>
    </location>
</feature>
<dbReference type="InterPro" id="IPR014721">
    <property type="entry name" value="Ribsml_uS5_D2-typ_fold_subgr"/>
</dbReference>
<keyword evidence="3 4" id="KW-0234">DNA repair</keyword>
<reference evidence="7 8" key="1">
    <citation type="journal article" date="2021" name="Int. J. Syst. Evol. Microbiol.">
        <title>Reticulibacter mediterranei gen. nov., sp. nov., within the new family Reticulibacteraceae fam. nov., and Ktedonospora formicarum gen. nov., sp. nov., Ktedonobacter robiniae sp. nov., Dictyobacter formicarum sp. nov. and Dictyobacter arantiisoli sp. nov., belonging to the class Ktedonobacteria.</title>
        <authorList>
            <person name="Yabe S."/>
            <person name="Zheng Y."/>
            <person name="Wang C.M."/>
            <person name="Sakai Y."/>
            <person name="Abe K."/>
            <person name="Yokota A."/>
            <person name="Donadio S."/>
            <person name="Cavaletti L."/>
            <person name="Monciardini P."/>
        </authorList>
    </citation>
    <scope>NUCLEOTIDE SEQUENCE [LARGE SCALE GENOMIC DNA]</scope>
    <source>
        <strain evidence="7 8">SOSP1-9</strain>
    </source>
</reference>
<dbReference type="SMART" id="SM01340">
    <property type="entry name" value="DNA_mis_repair"/>
    <property type="match status" value="1"/>
</dbReference>
<accession>A0ABQ3VFR1</accession>
<dbReference type="CDD" id="cd00782">
    <property type="entry name" value="MutL_Trans"/>
    <property type="match status" value="1"/>
</dbReference>
<dbReference type="SMART" id="SM00853">
    <property type="entry name" value="MutL_C"/>
    <property type="match status" value="1"/>
</dbReference>
<dbReference type="SUPFAM" id="SSF118116">
    <property type="entry name" value="DNA mismatch repair protein MutL"/>
    <property type="match status" value="1"/>
</dbReference>
<dbReference type="InterPro" id="IPR036890">
    <property type="entry name" value="HATPase_C_sf"/>
</dbReference>
<organism evidence="7 8">
    <name type="scientific">Dictyobacter formicarum</name>
    <dbReference type="NCBI Taxonomy" id="2778368"/>
    <lineage>
        <taxon>Bacteria</taxon>
        <taxon>Bacillati</taxon>
        <taxon>Chloroflexota</taxon>
        <taxon>Ktedonobacteria</taxon>
        <taxon>Ktedonobacterales</taxon>
        <taxon>Dictyobacteraceae</taxon>
        <taxon>Dictyobacter</taxon>
    </lineage>
</organism>
<evidence type="ECO:0000256" key="2">
    <source>
        <dbReference type="ARBA" id="ARBA00022763"/>
    </source>
</evidence>
<proteinExistence type="inferred from homology"/>
<dbReference type="Pfam" id="PF13589">
    <property type="entry name" value="HATPase_c_3"/>
    <property type="match status" value="1"/>
</dbReference>
<dbReference type="InterPro" id="IPR042121">
    <property type="entry name" value="MutL_C_regsub"/>
</dbReference>
<dbReference type="Gene3D" id="3.30.1370.100">
    <property type="entry name" value="MutL, C-terminal domain, regulatory subdomain"/>
    <property type="match status" value="1"/>
</dbReference>
<protein>
    <recommendedName>
        <fullName evidence="4">DNA mismatch repair protein MutL</fullName>
    </recommendedName>
</protein>
<dbReference type="Gene3D" id="3.30.230.10">
    <property type="match status" value="1"/>
</dbReference>
<comment type="caution">
    <text evidence="7">The sequence shown here is derived from an EMBL/GenBank/DDBJ whole genome shotgun (WGS) entry which is preliminary data.</text>
</comment>
<comment type="function">
    <text evidence="4">This protein is involved in the repair of mismatches in DNA. It is required for dam-dependent methyl-directed DNA mismatch repair. May act as a 'molecular matchmaker', a protein that promotes the formation of a stable complex between two or more DNA-binding proteins in an ATP-dependent manner without itself being part of a final effector complex.</text>
</comment>
<keyword evidence="8" id="KW-1185">Reference proteome</keyword>
<sequence>MMSQLFDFMIQRPEFVRTPLHELPPAVAERIAAGEVIERPVSVVKELVENALDAGAQDIRIEVRGGGLRLIRVSDDGYGIPAEELAAVCERHTTSKLTTFEDLERLHTLGFRGEALASIATIAEVTIQSRAWETEQEEGEEQPAFWFTWRGGQLQERGRRARPHGTTVTVTDLFYNVPARLNYTRAARTENGHIVQLVRRYAVGYPSVRFYLALDEHTAVQTSGSGNLATTLTELYHISLEEMLQEIDVSDGEHYWLRGYMGNRVLAQSSRQYMTLFINGRWVQSRVLQEALEQGYRSLLPKGKHPLLVLALEVPPDEVDVNIHPAKIEVHLLQEAKIKDAITQTVKGLLERSPVVPESVQFPGPVLATQRRLPGPRRRGLHVAETADGYRAEVAEPGTAEVIVSLQPLAQLQQAVILAEAPDGSLYLIDQHRAHERIIYEHLRSTYSGVRAEDEEVHSHLLLEPVIIEMKRYEAELLEQRLPMLRGLGIECERFGGRSFLIRSVPASEGSEQLAAHLQELAELATEDSTDWEDHLLIGLACRSALKRGRELGPGEQRTLLKNLATVSAPAVCPHGSPILLHYSRNFLINKFDW</sequence>
<keyword evidence="2 4" id="KW-0227">DNA damage</keyword>
<evidence type="ECO:0000313" key="7">
    <source>
        <dbReference type="EMBL" id="GHO84658.1"/>
    </source>
</evidence>
<comment type="similarity">
    <text evidence="1 4">Belongs to the DNA mismatch repair MutL/HexB family.</text>
</comment>
<dbReference type="Gene3D" id="3.30.565.10">
    <property type="entry name" value="Histidine kinase-like ATPase, C-terminal domain"/>
    <property type="match status" value="1"/>
</dbReference>
<dbReference type="Proteomes" id="UP000635565">
    <property type="component" value="Unassembled WGS sequence"/>
</dbReference>
<dbReference type="InterPro" id="IPR014762">
    <property type="entry name" value="DNA_mismatch_repair_CS"/>
</dbReference>
<dbReference type="Pfam" id="PF08676">
    <property type="entry name" value="MutL_C"/>
    <property type="match status" value="1"/>
</dbReference>
<name>A0ABQ3VFR1_9CHLR</name>
<dbReference type="NCBIfam" id="TIGR00585">
    <property type="entry name" value="mutl"/>
    <property type="match status" value="1"/>
</dbReference>
<dbReference type="InterPro" id="IPR013507">
    <property type="entry name" value="DNA_mismatch_S5_2-like"/>
</dbReference>
<dbReference type="InterPro" id="IPR020568">
    <property type="entry name" value="Ribosomal_Su5_D2-typ_SF"/>
</dbReference>
<evidence type="ECO:0000259" key="5">
    <source>
        <dbReference type="SMART" id="SM00853"/>
    </source>
</evidence>
<dbReference type="Pfam" id="PF01119">
    <property type="entry name" value="DNA_mis_repair"/>
    <property type="match status" value="1"/>
</dbReference>
<dbReference type="CDD" id="cd16926">
    <property type="entry name" value="HATPase_MutL-MLH-PMS-like"/>
    <property type="match status" value="1"/>
</dbReference>
<dbReference type="InterPro" id="IPR037198">
    <property type="entry name" value="MutL_C_sf"/>
</dbReference>
<evidence type="ECO:0000256" key="4">
    <source>
        <dbReference type="HAMAP-Rule" id="MF_00149"/>
    </source>
</evidence>